<dbReference type="RefSeq" id="WP_115403223.1">
    <property type="nucleotide sequence ID" value="NZ_QPKV01000004.1"/>
</dbReference>
<dbReference type="InterPro" id="IPR016040">
    <property type="entry name" value="NAD(P)-bd_dom"/>
</dbReference>
<evidence type="ECO:0000313" key="2">
    <source>
        <dbReference type="EMBL" id="RDC56504.1"/>
    </source>
</evidence>
<accession>A0A369PVG9</accession>
<dbReference type="Pfam" id="PF13460">
    <property type="entry name" value="NAD_binding_10"/>
    <property type="match status" value="1"/>
</dbReference>
<name>A0A369PVG9_9SPHI</name>
<dbReference type="InterPro" id="IPR036291">
    <property type="entry name" value="NAD(P)-bd_dom_sf"/>
</dbReference>
<keyword evidence="3" id="KW-1185">Reference proteome</keyword>
<sequence>MKALIIGASGATGTNLLDLLLADSAYTEVVTFVRRNSGKSHPKLTEILTDFDQLEEVSTDIKGDVWFSCLGTTLKAAGSKDKQWHIDYEIPLQFAKIAKRNGVPSAVLLSAYGASPSSNLFYSKLKGKLEEAIGTLMFDRYIIFKPGVLLRENSDRMGEHLTIGAIKILNKLGLFKKFSAMPTATLASKMVKATKVLKSGTHIIELEKIFSF</sequence>
<comment type="caution">
    <text evidence="2">The sequence shown here is derived from an EMBL/GenBank/DDBJ whole genome shotgun (WGS) entry which is preliminary data.</text>
</comment>
<dbReference type="AlphaFoldDB" id="A0A369PVG9"/>
<dbReference type="Proteomes" id="UP000253961">
    <property type="component" value="Unassembled WGS sequence"/>
</dbReference>
<evidence type="ECO:0000313" key="3">
    <source>
        <dbReference type="Proteomes" id="UP000253961"/>
    </source>
</evidence>
<dbReference type="OrthoDB" id="9798632at2"/>
<proteinExistence type="predicted"/>
<dbReference type="EMBL" id="QPKV01000004">
    <property type="protein sequence ID" value="RDC56504.1"/>
    <property type="molecule type" value="Genomic_DNA"/>
</dbReference>
<organism evidence="2 3">
    <name type="scientific">Pedobacter chinensis</name>
    <dbReference type="NCBI Taxonomy" id="2282421"/>
    <lineage>
        <taxon>Bacteria</taxon>
        <taxon>Pseudomonadati</taxon>
        <taxon>Bacteroidota</taxon>
        <taxon>Sphingobacteriia</taxon>
        <taxon>Sphingobacteriales</taxon>
        <taxon>Sphingobacteriaceae</taxon>
        <taxon>Pedobacter</taxon>
    </lineage>
</organism>
<protein>
    <submittedName>
        <fullName evidence="2">NAD-dependent epimerase/dehydratase family protein</fullName>
    </submittedName>
</protein>
<dbReference type="SUPFAM" id="SSF51735">
    <property type="entry name" value="NAD(P)-binding Rossmann-fold domains"/>
    <property type="match status" value="1"/>
</dbReference>
<dbReference type="PANTHER" id="PTHR14097:SF7">
    <property type="entry name" value="OXIDOREDUCTASE HTATIP2"/>
    <property type="match status" value="1"/>
</dbReference>
<dbReference type="PANTHER" id="PTHR14097">
    <property type="entry name" value="OXIDOREDUCTASE HTATIP2"/>
    <property type="match status" value="1"/>
</dbReference>
<dbReference type="Gene3D" id="3.40.50.720">
    <property type="entry name" value="NAD(P)-binding Rossmann-like Domain"/>
    <property type="match status" value="1"/>
</dbReference>
<dbReference type="GO" id="GO:0051170">
    <property type="term" value="P:import into nucleus"/>
    <property type="evidence" value="ECO:0007669"/>
    <property type="project" value="TreeGrafter"/>
</dbReference>
<gene>
    <name evidence="2" type="ORF">DU508_13025</name>
</gene>
<reference evidence="2 3" key="1">
    <citation type="submission" date="2018-07" db="EMBL/GenBank/DDBJ databases">
        <title>Pedobacter sp. nov., isolated from soil.</title>
        <authorList>
            <person name="Zhou L.Y."/>
            <person name="Du Z.J."/>
        </authorList>
    </citation>
    <scope>NUCLEOTIDE SEQUENCE [LARGE SCALE GENOMIC DNA]</scope>
    <source>
        <strain evidence="2 3">JDX94</strain>
    </source>
</reference>
<feature type="domain" description="NAD(P)-binding" evidence="1">
    <location>
        <begin position="7"/>
        <end position="117"/>
    </location>
</feature>
<dbReference type="GO" id="GO:0005737">
    <property type="term" value="C:cytoplasm"/>
    <property type="evidence" value="ECO:0007669"/>
    <property type="project" value="TreeGrafter"/>
</dbReference>
<evidence type="ECO:0000259" key="1">
    <source>
        <dbReference type="Pfam" id="PF13460"/>
    </source>
</evidence>